<evidence type="ECO:0000313" key="2">
    <source>
        <dbReference type="EMBL" id="KAK1794228.1"/>
    </source>
</evidence>
<gene>
    <name evidence="2" type="ORF">P4O66_011120</name>
</gene>
<dbReference type="Proteomes" id="UP001239994">
    <property type="component" value="Unassembled WGS sequence"/>
</dbReference>
<keyword evidence="3" id="KW-1185">Reference proteome</keyword>
<name>A0AAD8ZA43_9TELE</name>
<dbReference type="EMBL" id="JAROKS010000017">
    <property type="protein sequence ID" value="KAK1794228.1"/>
    <property type="molecule type" value="Genomic_DNA"/>
</dbReference>
<reference evidence="2" key="1">
    <citation type="submission" date="2023-03" db="EMBL/GenBank/DDBJ databases">
        <title>Electrophorus voltai genome.</title>
        <authorList>
            <person name="Bian C."/>
        </authorList>
    </citation>
    <scope>NUCLEOTIDE SEQUENCE</scope>
    <source>
        <strain evidence="2">CB-2022</strain>
        <tissue evidence="2">Muscle</tissue>
    </source>
</reference>
<feature type="domain" description="Tc1-like transposase DDE" evidence="1">
    <location>
        <begin position="30"/>
        <end position="103"/>
    </location>
</feature>
<dbReference type="Gene3D" id="3.30.420.10">
    <property type="entry name" value="Ribonuclease H-like superfamily/Ribonuclease H"/>
    <property type="match status" value="1"/>
</dbReference>
<sequence>MAKKHPMISSREIKEDLQLPALWTSLNQNIKILEAVMLPYAEEEMPLKWVSQQDNGPKHTSKRATSWFQTNKIDVMKWPAQSPDLNLIENLWNDIKNAVFDAKPKNGLHSTVLLQSPWAGISVRRCRMLVVKM</sequence>
<dbReference type="InterPro" id="IPR038717">
    <property type="entry name" value="Tc1-like_DDE_dom"/>
</dbReference>
<dbReference type="GO" id="GO:0003676">
    <property type="term" value="F:nucleic acid binding"/>
    <property type="evidence" value="ECO:0007669"/>
    <property type="project" value="InterPro"/>
</dbReference>
<proteinExistence type="predicted"/>
<comment type="caution">
    <text evidence="2">The sequence shown here is derived from an EMBL/GenBank/DDBJ whole genome shotgun (WGS) entry which is preliminary data.</text>
</comment>
<protein>
    <recommendedName>
        <fullName evidence="1">Tc1-like transposase DDE domain-containing protein</fullName>
    </recommendedName>
</protein>
<evidence type="ECO:0000259" key="1">
    <source>
        <dbReference type="Pfam" id="PF13358"/>
    </source>
</evidence>
<dbReference type="AlphaFoldDB" id="A0AAD8ZA43"/>
<dbReference type="InterPro" id="IPR036397">
    <property type="entry name" value="RNaseH_sf"/>
</dbReference>
<accession>A0AAD8ZA43</accession>
<organism evidence="2 3">
    <name type="scientific">Electrophorus voltai</name>
    <dbReference type="NCBI Taxonomy" id="2609070"/>
    <lineage>
        <taxon>Eukaryota</taxon>
        <taxon>Metazoa</taxon>
        <taxon>Chordata</taxon>
        <taxon>Craniata</taxon>
        <taxon>Vertebrata</taxon>
        <taxon>Euteleostomi</taxon>
        <taxon>Actinopterygii</taxon>
        <taxon>Neopterygii</taxon>
        <taxon>Teleostei</taxon>
        <taxon>Ostariophysi</taxon>
        <taxon>Gymnotiformes</taxon>
        <taxon>Gymnotoidei</taxon>
        <taxon>Gymnotidae</taxon>
        <taxon>Electrophorus</taxon>
    </lineage>
</organism>
<evidence type="ECO:0000313" key="3">
    <source>
        <dbReference type="Proteomes" id="UP001239994"/>
    </source>
</evidence>
<dbReference type="Pfam" id="PF13358">
    <property type="entry name" value="DDE_3"/>
    <property type="match status" value="1"/>
</dbReference>